<evidence type="ECO:0000256" key="6">
    <source>
        <dbReference type="ARBA" id="ARBA00023077"/>
    </source>
</evidence>
<evidence type="ECO:0000256" key="2">
    <source>
        <dbReference type="ARBA" id="ARBA00022448"/>
    </source>
</evidence>
<dbReference type="PROSITE" id="PS51257">
    <property type="entry name" value="PROKAR_LIPOPROTEIN"/>
    <property type="match status" value="1"/>
</dbReference>
<dbReference type="GO" id="GO:0009279">
    <property type="term" value="C:cell outer membrane"/>
    <property type="evidence" value="ECO:0007669"/>
    <property type="project" value="UniProtKB-SubCell"/>
</dbReference>
<feature type="signal peptide" evidence="12">
    <location>
        <begin position="1"/>
        <end position="23"/>
    </location>
</feature>
<dbReference type="PANTHER" id="PTHR30069">
    <property type="entry name" value="TONB-DEPENDENT OUTER MEMBRANE RECEPTOR"/>
    <property type="match status" value="1"/>
</dbReference>
<dbReference type="Gene3D" id="2.60.40.1120">
    <property type="entry name" value="Carboxypeptidase-like, regulatory domain"/>
    <property type="match status" value="1"/>
</dbReference>
<keyword evidence="2 10" id="KW-0813">Transport</keyword>
<dbReference type="PANTHER" id="PTHR30069:SF29">
    <property type="entry name" value="HEMOGLOBIN AND HEMOGLOBIN-HAPTOGLOBIN-BINDING PROTEIN 1-RELATED"/>
    <property type="match status" value="1"/>
</dbReference>
<accession>A0A3M9NFL8</accession>
<evidence type="ECO:0000256" key="7">
    <source>
        <dbReference type="ARBA" id="ARBA00023136"/>
    </source>
</evidence>
<evidence type="ECO:0000256" key="3">
    <source>
        <dbReference type="ARBA" id="ARBA00022452"/>
    </source>
</evidence>
<comment type="similarity">
    <text evidence="10 11">Belongs to the TonB-dependent receptor family.</text>
</comment>
<keyword evidence="4 10" id="KW-0812">Transmembrane</keyword>
<evidence type="ECO:0000256" key="11">
    <source>
        <dbReference type="RuleBase" id="RU003357"/>
    </source>
</evidence>
<dbReference type="InterPro" id="IPR000531">
    <property type="entry name" value="Beta-barrel_TonB"/>
</dbReference>
<feature type="domain" description="TonB-dependent receptor-like beta-barrel" evidence="13">
    <location>
        <begin position="402"/>
        <end position="894"/>
    </location>
</feature>
<keyword evidence="6 11" id="KW-0798">TonB box</keyword>
<feature type="chain" id="PRO_5017922732" evidence="12">
    <location>
        <begin position="24"/>
        <end position="921"/>
    </location>
</feature>
<dbReference type="Proteomes" id="UP000267223">
    <property type="component" value="Unassembled WGS sequence"/>
</dbReference>
<keyword evidence="9 10" id="KW-0998">Cell outer membrane</keyword>
<dbReference type="GO" id="GO:0015344">
    <property type="term" value="F:siderophore uptake transmembrane transporter activity"/>
    <property type="evidence" value="ECO:0007669"/>
    <property type="project" value="TreeGrafter"/>
</dbReference>
<dbReference type="RefSeq" id="WP_123120497.1">
    <property type="nucleotide sequence ID" value="NZ_RJJR01000007.1"/>
</dbReference>
<keyword evidence="8 15" id="KW-0675">Receptor</keyword>
<dbReference type="SUPFAM" id="SSF49464">
    <property type="entry name" value="Carboxypeptidase regulatory domain-like"/>
    <property type="match status" value="1"/>
</dbReference>
<protein>
    <submittedName>
        <fullName evidence="15">TonB-dependent receptor</fullName>
    </submittedName>
</protein>
<dbReference type="PROSITE" id="PS52016">
    <property type="entry name" value="TONB_DEPENDENT_REC_3"/>
    <property type="match status" value="1"/>
</dbReference>
<keyword evidence="7 10" id="KW-0472">Membrane</keyword>
<evidence type="ECO:0000313" key="15">
    <source>
        <dbReference type="EMBL" id="RNI36579.1"/>
    </source>
</evidence>
<evidence type="ECO:0000256" key="10">
    <source>
        <dbReference type="PROSITE-ProRule" id="PRU01360"/>
    </source>
</evidence>
<dbReference type="Pfam" id="PF07715">
    <property type="entry name" value="Plug"/>
    <property type="match status" value="1"/>
</dbReference>
<dbReference type="InterPro" id="IPR039426">
    <property type="entry name" value="TonB-dep_rcpt-like"/>
</dbReference>
<dbReference type="Pfam" id="PF00593">
    <property type="entry name" value="TonB_dep_Rec_b-barrel"/>
    <property type="match status" value="1"/>
</dbReference>
<keyword evidence="3 10" id="KW-1134">Transmembrane beta strand</keyword>
<proteinExistence type="inferred from homology"/>
<name>A0A3M9NFL8_9BACT</name>
<dbReference type="Pfam" id="PF13715">
    <property type="entry name" value="CarbopepD_reg_2"/>
    <property type="match status" value="1"/>
</dbReference>
<gene>
    <name evidence="15" type="ORF">EFY79_09630</name>
</gene>
<evidence type="ECO:0000256" key="9">
    <source>
        <dbReference type="ARBA" id="ARBA00023237"/>
    </source>
</evidence>
<feature type="domain" description="TonB-dependent receptor plug" evidence="14">
    <location>
        <begin position="121"/>
        <end position="230"/>
    </location>
</feature>
<sequence>MSRLTPISFLIISLLFFSQACFAQQTTIKGTVSNKITGEGVPAVSITVKDGEEGTYTDEKGNFSLDTKKSPPLTLIISSIGYKQTEVEVNNISTPVNISLETASTLGQEVVVAATRTPSRIMESPVTIERISATDIRNSAQPSYYDIISKLNGVDVVNSSLTFSSPSTRGFNGSGSVRVNQIVDGMDNQAPGLNFSVGNVVGLTELDVESVELLPGASSALYGPGGMNGAILITSKDPFKYQGLSLQVKTGMMNIDNPDRKASPYYNASLRWAKKVSNKFAFKVGTEFVQAKDWVANDYRDYDRVALVGGVKKGTRQTDPNYDGINVYGDETSIDIKSQVLDKIAEQAPFYAPYINAMPSSILVSRTGYAEKDILNPNTINFKLSGALSYKLSPRTFLNAEGYWGTGNSVYTGIDRYSFLDLKIGQYKIELVNKNWFVRAYTTQENAGKSFDATITTRLFNEAWKSSNDWYPQYAFAYLNAKLAGKTDITAHADARAVADQGMPVPGTAAFKQIFDKVRSIPISDGGGLFVDKTDLYNVEGQYNLSSITSKFADVIIGANYKRYELNSEGTLFADSTGKIPISEYGAYLEATKRVLDDKLKIIASARYDKNENFAGKFTPRVSLVIKVAEDNNIRVSYQQAYRFASTQQQYINLVVEGGTHLIGGVSSFTDFYHLISNPVYTVDNNLFAGNPQVNPVTHFKAESVNSFEAGYKGLLINKRLLIDLYGYYGIYNNFLSRVIVAQSVNNDKSVFTGSPEQIKANLNNLALVSTYSIPINVQDKVNTYGFGMSLTYALPRNFVVGGTVSSDNLDNVPENFQADFNAPKYRAGATFSNTGFGSEKRFGFDLSYRWQDKIDFQADFANGIVPAFQTLDAQISYKFFNPKVLLKIGATNLLNQYYRNGFGNPAIGGLYYVSLGYNVF</sequence>
<dbReference type="InterPro" id="IPR037066">
    <property type="entry name" value="Plug_dom_sf"/>
</dbReference>
<keyword evidence="16" id="KW-1185">Reference proteome</keyword>
<dbReference type="GO" id="GO:0044718">
    <property type="term" value="P:siderophore transmembrane transport"/>
    <property type="evidence" value="ECO:0007669"/>
    <property type="project" value="TreeGrafter"/>
</dbReference>
<keyword evidence="5 12" id="KW-0732">Signal</keyword>
<evidence type="ECO:0000256" key="12">
    <source>
        <dbReference type="SAM" id="SignalP"/>
    </source>
</evidence>
<dbReference type="SUPFAM" id="SSF56935">
    <property type="entry name" value="Porins"/>
    <property type="match status" value="1"/>
</dbReference>
<organism evidence="15 16">
    <name type="scientific">Hanamia caeni</name>
    <dbReference type="NCBI Taxonomy" id="2294116"/>
    <lineage>
        <taxon>Bacteria</taxon>
        <taxon>Pseudomonadati</taxon>
        <taxon>Bacteroidota</taxon>
        <taxon>Chitinophagia</taxon>
        <taxon>Chitinophagales</taxon>
        <taxon>Chitinophagaceae</taxon>
        <taxon>Hanamia</taxon>
    </lineage>
</organism>
<evidence type="ECO:0000256" key="5">
    <source>
        <dbReference type="ARBA" id="ARBA00022729"/>
    </source>
</evidence>
<comment type="subcellular location">
    <subcellularLocation>
        <location evidence="1 10">Cell outer membrane</location>
        <topology evidence="1 10">Multi-pass membrane protein</topology>
    </subcellularLocation>
</comment>
<dbReference type="EMBL" id="RJJR01000007">
    <property type="protein sequence ID" value="RNI36579.1"/>
    <property type="molecule type" value="Genomic_DNA"/>
</dbReference>
<dbReference type="AlphaFoldDB" id="A0A3M9NFL8"/>
<evidence type="ECO:0000256" key="1">
    <source>
        <dbReference type="ARBA" id="ARBA00004571"/>
    </source>
</evidence>
<dbReference type="Gene3D" id="2.40.170.20">
    <property type="entry name" value="TonB-dependent receptor, beta-barrel domain"/>
    <property type="match status" value="1"/>
</dbReference>
<evidence type="ECO:0000259" key="13">
    <source>
        <dbReference type="Pfam" id="PF00593"/>
    </source>
</evidence>
<evidence type="ECO:0000256" key="8">
    <source>
        <dbReference type="ARBA" id="ARBA00023170"/>
    </source>
</evidence>
<evidence type="ECO:0000259" key="14">
    <source>
        <dbReference type="Pfam" id="PF07715"/>
    </source>
</evidence>
<evidence type="ECO:0000256" key="4">
    <source>
        <dbReference type="ARBA" id="ARBA00022692"/>
    </source>
</evidence>
<evidence type="ECO:0000313" key="16">
    <source>
        <dbReference type="Proteomes" id="UP000267223"/>
    </source>
</evidence>
<dbReference type="OrthoDB" id="1109208at2"/>
<dbReference type="Gene3D" id="2.170.130.10">
    <property type="entry name" value="TonB-dependent receptor, plug domain"/>
    <property type="match status" value="1"/>
</dbReference>
<dbReference type="InterPro" id="IPR036942">
    <property type="entry name" value="Beta-barrel_TonB_sf"/>
</dbReference>
<dbReference type="InterPro" id="IPR008969">
    <property type="entry name" value="CarboxyPept-like_regulatory"/>
</dbReference>
<reference evidence="15 16" key="1">
    <citation type="submission" date="2018-11" db="EMBL/GenBank/DDBJ databases">
        <title>Draft genome sequence of Ferruginibacter sp. BO-59.</title>
        <authorList>
            <person name="Im W.T."/>
        </authorList>
    </citation>
    <scope>NUCLEOTIDE SEQUENCE [LARGE SCALE GENOMIC DNA]</scope>
    <source>
        <strain evidence="15 16">BO-59</strain>
    </source>
</reference>
<dbReference type="InterPro" id="IPR012910">
    <property type="entry name" value="Plug_dom"/>
</dbReference>
<comment type="caution">
    <text evidence="15">The sequence shown here is derived from an EMBL/GenBank/DDBJ whole genome shotgun (WGS) entry which is preliminary data.</text>
</comment>